<gene>
    <name evidence="1" type="ORF">RAK27_17335</name>
</gene>
<reference evidence="1" key="1">
    <citation type="submission" date="2023-08" db="EMBL/GenBank/DDBJ databases">
        <title>Genomic characterization of piscicolin 126 produced by Carnobacterium maltaromaticum CM22 strain isolated from salmon (Salmo salar).</title>
        <authorList>
            <person name="Gonzalez-Gragera E."/>
            <person name="Garcia-Lopez J.D."/>
            <person name="Teso-Perez C."/>
            <person name="Gimenez-Hernandez I."/>
            <person name="Peralta-Sanchez J.M."/>
            <person name="Valdivia E."/>
            <person name="Montalban-Lopez M."/>
            <person name="Martin-Platero A.M."/>
            <person name="Banos A."/>
            <person name="Martinez-Bueno M."/>
        </authorList>
    </citation>
    <scope>NUCLEOTIDE SEQUENCE</scope>
    <source>
        <strain evidence="1">CM22</strain>
    </source>
</reference>
<evidence type="ECO:0000313" key="1">
    <source>
        <dbReference type="EMBL" id="MDZ5760406.1"/>
    </source>
</evidence>
<evidence type="ECO:0000313" key="2">
    <source>
        <dbReference type="Proteomes" id="UP001290462"/>
    </source>
</evidence>
<name>A0AAW9K3Q7_CARML</name>
<dbReference type="RefSeq" id="WP_135054884.1">
    <property type="nucleotide sequence ID" value="NZ_JAVBVO010000005.1"/>
</dbReference>
<sequence length="140" mass="15800">MPNITASFEGILREKQVPLAKSIDEQKQTFYSGSFQLTPTKTLPFHVAFQSADGISDVEIVYSKLAMISNYQKKAELLELFNQLNEAETAYYRICLAGDGEVYLRLLTRTTNEVMPIYEMLITGSGIAQQIINKIEVLLK</sequence>
<organism evidence="1 2">
    <name type="scientific">Carnobacterium maltaromaticum</name>
    <name type="common">Carnobacterium piscicola</name>
    <dbReference type="NCBI Taxonomy" id="2751"/>
    <lineage>
        <taxon>Bacteria</taxon>
        <taxon>Bacillati</taxon>
        <taxon>Bacillota</taxon>
        <taxon>Bacilli</taxon>
        <taxon>Lactobacillales</taxon>
        <taxon>Carnobacteriaceae</taxon>
        <taxon>Carnobacterium</taxon>
    </lineage>
</organism>
<comment type="caution">
    <text evidence="1">The sequence shown here is derived from an EMBL/GenBank/DDBJ whole genome shotgun (WGS) entry which is preliminary data.</text>
</comment>
<dbReference type="EMBL" id="JAVBVO010000005">
    <property type="protein sequence ID" value="MDZ5760406.1"/>
    <property type="molecule type" value="Genomic_DNA"/>
</dbReference>
<dbReference type="Proteomes" id="UP001290462">
    <property type="component" value="Unassembled WGS sequence"/>
</dbReference>
<proteinExistence type="predicted"/>
<dbReference type="AlphaFoldDB" id="A0AAW9K3Q7"/>
<protein>
    <submittedName>
        <fullName evidence="1">Uncharacterized protein</fullName>
    </submittedName>
</protein>
<accession>A0AAW9K3Q7</accession>